<dbReference type="AlphaFoldDB" id="A0A813X0L3"/>
<sequence length="543" mass="62733">MTVVREQESMKSKEAFINDNSFSINNIQENLKLRTNERNDQNLQTDLLDTSTEMSSFNPCRMYCKCSTCFILSCITFVMGLIMLFTFDPMVNKIIANKMAIIEGREGHQFWKNPPAEIHRKMYIWHCANPIEVQNGGIPDLIERGPYVYREQWNRSNIFYNDDLSTLSYIPITTLYFDRNQSVGPDDVYVTVINVPLMAMAHEIQFNSSEIQKSINIFLHLFGTKLFVNVTVKDLMEGYTDPLIEMASLVKPGSLKDNKFGILQPRNGSYYQNFTINTGYNDITEVAKVISFNGVQRLNYWSTPQANMFNGTDGSLFPPHLNKNKDVYSYNADMCRSYYLSFLREKKDGYVTLYDYHLSSNVFNMSREENRGFCGQGSCLGDGVLNISTCYSGVWGFISSPHFFQSDMKFRQDVRGMSPDANKHEFIMSFDPLTSVPFAVNVRLQLSFYMPRIRNIDLLKSVRPIIVPIVWFDDEARVTPEIHSRLSMLILSLNIAYYIKFILPAISMLLILITSLYIYVQWQRIQRERVNSKIPLLNGNIET</sequence>
<keyword evidence="3 7" id="KW-0812">Transmembrane</keyword>
<comment type="caution">
    <text evidence="8">The sequence shown here is derived from an EMBL/GenBank/DDBJ whole genome shotgun (WGS) entry which is preliminary data.</text>
</comment>
<feature type="transmembrane region" description="Helical" evidence="7">
    <location>
        <begin position="495"/>
        <end position="520"/>
    </location>
</feature>
<dbReference type="GO" id="GO:0005737">
    <property type="term" value="C:cytoplasm"/>
    <property type="evidence" value="ECO:0007669"/>
    <property type="project" value="TreeGrafter"/>
</dbReference>
<keyword evidence="6" id="KW-0325">Glycoprotein</keyword>
<dbReference type="Pfam" id="PF01130">
    <property type="entry name" value="CD36"/>
    <property type="match status" value="1"/>
</dbReference>
<evidence type="ECO:0000256" key="4">
    <source>
        <dbReference type="ARBA" id="ARBA00022989"/>
    </source>
</evidence>
<dbReference type="Proteomes" id="UP000663868">
    <property type="component" value="Unassembled WGS sequence"/>
</dbReference>
<evidence type="ECO:0000256" key="5">
    <source>
        <dbReference type="ARBA" id="ARBA00023136"/>
    </source>
</evidence>
<evidence type="ECO:0000256" key="3">
    <source>
        <dbReference type="ARBA" id="ARBA00022692"/>
    </source>
</evidence>
<evidence type="ECO:0000313" key="8">
    <source>
        <dbReference type="EMBL" id="CAF0858499.1"/>
    </source>
</evidence>
<organism evidence="8 10">
    <name type="scientific">Adineta steineri</name>
    <dbReference type="NCBI Taxonomy" id="433720"/>
    <lineage>
        <taxon>Eukaryota</taxon>
        <taxon>Metazoa</taxon>
        <taxon>Spiralia</taxon>
        <taxon>Gnathifera</taxon>
        <taxon>Rotifera</taxon>
        <taxon>Eurotatoria</taxon>
        <taxon>Bdelloidea</taxon>
        <taxon>Adinetida</taxon>
        <taxon>Adinetidae</taxon>
        <taxon>Adineta</taxon>
    </lineage>
</organism>
<gene>
    <name evidence="8" type="ORF">IZO911_LOCUS9993</name>
    <name evidence="9" type="ORF">KXQ929_LOCUS21446</name>
</gene>
<comment type="subcellular location">
    <subcellularLocation>
        <location evidence="1">Membrane</location>
    </subcellularLocation>
</comment>
<name>A0A813X0L3_9BILA</name>
<dbReference type="Proteomes" id="UP000663860">
    <property type="component" value="Unassembled WGS sequence"/>
</dbReference>
<evidence type="ECO:0000256" key="6">
    <source>
        <dbReference type="ARBA" id="ARBA00023180"/>
    </source>
</evidence>
<comment type="similarity">
    <text evidence="2">Belongs to the CD36 family.</text>
</comment>
<feature type="transmembrane region" description="Helical" evidence="7">
    <location>
        <begin position="69"/>
        <end position="87"/>
    </location>
</feature>
<proteinExistence type="inferred from homology"/>
<evidence type="ECO:0000313" key="9">
    <source>
        <dbReference type="EMBL" id="CAF3875243.1"/>
    </source>
</evidence>
<dbReference type="EMBL" id="CAJNOE010000071">
    <property type="protein sequence ID" value="CAF0858499.1"/>
    <property type="molecule type" value="Genomic_DNA"/>
</dbReference>
<dbReference type="InterPro" id="IPR002159">
    <property type="entry name" value="CD36_fam"/>
</dbReference>
<dbReference type="PANTHER" id="PTHR11923:SF51">
    <property type="entry name" value="LYSOSOME MEMBRANE PROTEIN 2"/>
    <property type="match status" value="1"/>
</dbReference>
<dbReference type="GO" id="GO:0005044">
    <property type="term" value="F:scavenger receptor activity"/>
    <property type="evidence" value="ECO:0007669"/>
    <property type="project" value="TreeGrafter"/>
</dbReference>
<dbReference type="GO" id="GO:0016020">
    <property type="term" value="C:membrane"/>
    <property type="evidence" value="ECO:0007669"/>
    <property type="project" value="UniProtKB-SubCell"/>
</dbReference>
<dbReference type="EMBL" id="CAJOBB010001570">
    <property type="protein sequence ID" value="CAF3875243.1"/>
    <property type="molecule type" value="Genomic_DNA"/>
</dbReference>
<dbReference type="PANTHER" id="PTHR11923">
    <property type="entry name" value="SCAVENGER RECEPTOR CLASS B TYPE-1 SR-B1"/>
    <property type="match status" value="1"/>
</dbReference>
<protein>
    <submittedName>
        <fullName evidence="8">Uncharacterized protein</fullName>
    </submittedName>
</protein>
<reference evidence="8" key="1">
    <citation type="submission" date="2021-02" db="EMBL/GenBank/DDBJ databases">
        <authorList>
            <person name="Nowell W R."/>
        </authorList>
    </citation>
    <scope>NUCLEOTIDE SEQUENCE</scope>
</reference>
<keyword evidence="5 7" id="KW-0472">Membrane</keyword>
<evidence type="ECO:0000256" key="1">
    <source>
        <dbReference type="ARBA" id="ARBA00004370"/>
    </source>
</evidence>
<accession>A0A813X0L3</accession>
<keyword evidence="4 7" id="KW-1133">Transmembrane helix</keyword>
<evidence type="ECO:0000313" key="10">
    <source>
        <dbReference type="Proteomes" id="UP000663860"/>
    </source>
</evidence>
<dbReference type="PRINTS" id="PR01609">
    <property type="entry name" value="CD36FAMILY"/>
</dbReference>
<evidence type="ECO:0000256" key="7">
    <source>
        <dbReference type="SAM" id="Phobius"/>
    </source>
</evidence>
<evidence type="ECO:0000256" key="2">
    <source>
        <dbReference type="ARBA" id="ARBA00010532"/>
    </source>
</evidence>